<keyword evidence="2" id="KW-1185">Reference proteome</keyword>
<accession>A0ACC0YZT2</accession>
<evidence type="ECO:0000313" key="2">
    <source>
        <dbReference type="Proteomes" id="UP001163603"/>
    </source>
</evidence>
<evidence type="ECO:0000313" key="1">
    <source>
        <dbReference type="EMBL" id="KAJ0043248.1"/>
    </source>
</evidence>
<gene>
    <name evidence="1" type="ORF">Pint_19069</name>
</gene>
<reference evidence="2" key="1">
    <citation type="journal article" date="2023" name="G3 (Bethesda)">
        <title>Genome assembly and association tests identify interacting loci associated with vigor, precocity, and sex in interspecific pistachio rootstocks.</title>
        <authorList>
            <person name="Palmer W."/>
            <person name="Jacygrad E."/>
            <person name="Sagayaradj S."/>
            <person name="Cavanaugh K."/>
            <person name="Han R."/>
            <person name="Bertier L."/>
            <person name="Beede B."/>
            <person name="Kafkas S."/>
            <person name="Golino D."/>
            <person name="Preece J."/>
            <person name="Michelmore R."/>
        </authorList>
    </citation>
    <scope>NUCLEOTIDE SEQUENCE [LARGE SCALE GENOMIC DNA]</scope>
</reference>
<comment type="caution">
    <text evidence="1">The sequence shown here is derived from an EMBL/GenBank/DDBJ whole genome shotgun (WGS) entry which is preliminary data.</text>
</comment>
<protein>
    <submittedName>
        <fullName evidence="1">Uncharacterized protein</fullName>
    </submittedName>
</protein>
<dbReference type="Proteomes" id="UP001163603">
    <property type="component" value="Chromosome 4"/>
</dbReference>
<dbReference type="EMBL" id="CM047739">
    <property type="protein sequence ID" value="KAJ0043248.1"/>
    <property type="molecule type" value="Genomic_DNA"/>
</dbReference>
<proteinExistence type="predicted"/>
<sequence length="465" mass="51805">MASHNPLKIFETTRVAPFPNSPHSATHLSLPLTFFDTSWLKFPPVERLFFYKLTHLTTRHFNSVILPKLKHSFSLALLHYLPLAGKLKWLPHASKPIISYSADDAVSLIVAETDADFNRLSSGDVLESSELRHLIPELFSSDERASSMTLQITLFPNQGFCNGITTHHAVMDGRVATTFMKSWAYLCTQLDKQDPSLLSELTPSFDRTDIEDPAGLYMVYLKNWADYTGSDISEVNQLSLKVLGDLGVNRNSLRATFKLTHEDIKKLKEKILSKLEEVKPTKELQLSTFVVSYAYVLVCLVKAKARDGTRNVKFLFPVDYRNRLNPPLPSNYFGNCVFPRQAIVKASAFLEENGVAIIAEKVSNMIREIDEKGLFEGAEKSLEKLMTGEPGEQTIGLAGSIRFNVHGVDFGWGRPKKVEIVSIDRTGAIAVGESGDGNGIEIGVVLSSHEMETFSSFFVSGLQNL</sequence>
<organism evidence="1 2">
    <name type="scientific">Pistacia integerrima</name>
    <dbReference type="NCBI Taxonomy" id="434235"/>
    <lineage>
        <taxon>Eukaryota</taxon>
        <taxon>Viridiplantae</taxon>
        <taxon>Streptophyta</taxon>
        <taxon>Embryophyta</taxon>
        <taxon>Tracheophyta</taxon>
        <taxon>Spermatophyta</taxon>
        <taxon>Magnoliopsida</taxon>
        <taxon>eudicotyledons</taxon>
        <taxon>Gunneridae</taxon>
        <taxon>Pentapetalae</taxon>
        <taxon>rosids</taxon>
        <taxon>malvids</taxon>
        <taxon>Sapindales</taxon>
        <taxon>Anacardiaceae</taxon>
        <taxon>Pistacia</taxon>
    </lineage>
</organism>
<name>A0ACC0YZT2_9ROSI</name>